<keyword evidence="3" id="KW-1185">Reference proteome</keyword>
<gene>
    <name evidence="2" type="ORF">SAMN04488579_10814</name>
</gene>
<evidence type="ECO:0000313" key="2">
    <source>
        <dbReference type="EMBL" id="SDX81245.1"/>
    </source>
</evidence>
<dbReference type="PANTHER" id="PTHR43741:SF4">
    <property type="entry name" value="FMN-DEPENDENT NADH:QUINONE OXIDOREDUCTASE"/>
    <property type="match status" value="1"/>
</dbReference>
<dbReference type="InterPro" id="IPR029039">
    <property type="entry name" value="Flavoprotein-like_sf"/>
</dbReference>
<sequence>MKIVMIHGQNHKGSTYHMGRILAEKLTDNTNITEFFLPRDMPHFCIGCYSCIEDETKCPYWKKKIVMLEAMEEADLFIFTSPNYCLGPSGAMKSFLDLLFDCWMVHRPKEWMFSKRAVVLTASAGASCKKAIRPIKDSLFYWGVPYIKTYGLAIQAANWGMVKPERKVKIEDDLSRLAGKIDCSKPPRVSLRTKFMFNIMKMTHEKGWDSSPREKEYWEERGWLRKKRPWHK</sequence>
<dbReference type="RefSeq" id="WP_090244563.1">
    <property type="nucleotide sequence ID" value="NZ_FNOU01000008.1"/>
</dbReference>
<dbReference type="PANTHER" id="PTHR43741">
    <property type="entry name" value="FMN-DEPENDENT NADH-AZOREDUCTASE 1"/>
    <property type="match status" value="1"/>
</dbReference>
<dbReference type="GO" id="GO:0016491">
    <property type="term" value="F:oxidoreductase activity"/>
    <property type="evidence" value="ECO:0007669"/>
    <property type="project" value="InterPro"/>
</dbReference>
<organism evidence="2 3">
    <name type="scientific">Eubacterium barkeri</name>
    <name type="common">Clostridium barkeri</name>
    <dbReference type="NCBI Taxonomy" id="1528"/>
    <lineage>
        <taxon>Bacteria</taxon>
        <taxon>Bacillati</taxon>
        <taxon>Bacillota</taxon>
        <taxon>Clostridia</taxon>
        <taxon>Eubacteriales</taxon>
        <taxon>Eubacteriaceae</taxon>
        <taxon>Eubacterium</taxon>
    </lineage>
</organism>
<dbReference type="Gene3D" id="3.40.50.360">
    <property type="match status" value="1"/>
</dbReference>
<feature type="domain" description="NADPH-dependent FMN reductase-like" evidence="1">
    <location>
        <begin position="1"/>
        <end position="155"/>
    </location>
</feature>
<name>A0A1H3ERK1_EUBBA</name>
<accession>A0A1H3ERK1</accession>
<dbReference type="EMBL" id="FNOU01000008">
    <property type="protein sequence ID" value="SDX81245.1"/>
    <property type="molecule type" value="Genomic_DNA"/>
</dbReference>
<evidence type="ECO:0000259" key="1">
    <source>
        <dbReference type="Pfam" id="PF03358"/>
    </source>
</evidence>
<dbReference type="InterPro" id="IPR005025">
    <property type="entry name" value="FMN_Rdtase-like_dom"/>
</dbReference>
<dbReference type="InterPro" id="IPR050104">
    <property type="entry name" value="FMN-dep_NADH:Q_OxRdtase_AzoR1"/>
</dbReference>
<dbReference type="STRING" id="1528.SAMN04488579_10814"/>
<evidence type="ECO:0000313" key="3">
    <source>
        <dbReference type="Proteomes" id="UP000199652"/>
    </source>
</evidence>
<dbReference type="Pfam" id="PF03358">
    <property type="entry name" value="FMN_red"/>
    <property type="match status" value="1"/>
</dbReference>
<reference evidence="3" key="1">
    <citation type="submission" date="2016-10" db="EMBL/GenBank/DDBJ databases">
        <authorList>
            <person name="Varghese N."/>
            <person name="Submissions S."/>
        </authorList>
    </citation>
    <scope>NUCLEOTIDE SEQUENCE [LARGE SCALE GENOMIC DNA]</scope>
    <source>
        <strain evidence="3">VPI 5359</strain>
    </source>
</reference>
<protein>
    <submittedName>
        <fullName evidence="2">Multimeric flavodoxin WrbA</fullName>
    </submittedName>
</protein>
<dbReference type="OrthoDB" id="3789967at2"/>
<dbReference type="AlphaFoldDB" id="A0A1H3ERK1"/>
<dbReference type="Proteomes" id="UP000199652">
    <property type="component" value="Unassembled WGS sequence"/>
</dbReference>
<proteinExistence type="predicted"/>
<dbReference type="SUPFAM" id="SSF52218">
    <property type="entry name" value="Flavoproteins"/>
    <property type="match status" value="1"/>
</dbReference>